<evidence type="ECO:0000256" key="3">
    <source>
        <dbReference type="ARBA" id="ARBA00022801"/>
    </source>
</evidence>
<comment type="similarity">
    <text evidence="1 5 6">Belongs to the peptidase S8 family.</text>
</comment>
<dbReference type="PROSITE" id="PS51257">
    <property type="entry name" value="PROKAR_LIPOPROTEIN"/>
    <property type="match status" value="1"/>
</dbReference>
<dbReference type="PROSITE" id="PS00138">
    <property type="entry name" value="SUBTILASE_SER"/>
    <property type="match status" value="1"/>
</dbReference>
<feature type="active site" description="Charge relay system" evidence="5">
    <location>
        <position position="457"/>
    </location>
</feature>
<comment type="caution">
    <text evidence="9">The sequence shown here is derived from an EMBL/GenBank/DDBJ whole genome shotgun (WGS) entry which is preliminary data.</text>
</comment>
<evidence type="ECO:0000256" key="2">
    <source>
        <dbReference type="ARBA" id="ARBA00022670"/>
    </source>
</evidence>
<feature type="signal peptide" evidence="7">
    <location>
        <begin position="1"/>
        <end position="23"/>
    </location>
</feature>
<evidence type="ECO:0000256" key="1">
    <source>
        <dbReference type="ARBA" id="ARBA00011073"/>
    </source>
</evidence>
<dbReference type="EMBL" id="VJVZ01000014">
    <property type="protein sequence ID" value="TRW22211.1"/>
    <property type="molecule type" value="Genomic_DNA"/>
</dbReference>
<feature type="chain" id="PRO_5021785710" evidence="7">
    <location>
        <begin position="24"/>
        <end position="534"/>
    </location>
</feature>
<evidence type="ECO:0000259" key="8">
    <source>
        <dbReference type="Pfam" id="PF00082"/>
    </source>
</evidence>
<dbReference type="GO" id="GO:0006508">
    <property type="term" value="P:proteolysis"/>
    <property type="evidence" value="ECO:0007669"/>
    <property type="project" value="UniProtKB-KW"/>
</dbReference>
<dbReference type="SUPFAM" id="SSF52743">
    <property type="entry name" value="Subtilisin-like"/>
    <property type="match status" value="1"/>
</dbReference>
<proteinExistence type="inferred from homology"/>
<keyword evidence="4 5" id="KW-0720">Serine protease</keyword>
<dbReference type="InterPro" id="IPR034080">
    <property type="entry name" value="Protease_P7-like_dom"/>
</dbReference>
<evidence type="ECO:0000256" key="5">
    <source>
        <dbReference type="PROSITE-ProRule" id="PRU01240"/>
    </source>
</evidence>
<feature type="domain" description="Peptidase S8/S53" evidence="8">
    <location>
        <begin position="79"/>
        <end position="489"/>
    </location>
</feature>
<evidence type="ECO:0000313" key="9">
    <source>
        <dbReference type="EMBL" id="TRW22211.1"/>
    </source>
</evidence>
<dbReference type="PIRSF" id="PIRSF037892">
    <property type="entry name" value="Subtilisin_rel_SRU_0565"/>
    <property type="match status" value="1"/>
</dbReference>
<evidence type="ECO:0000256" key="4">
    <source>
        <dbReference type="ARBA" id="ARBA00022825"/>
    </source>
</evidence>
<dbReference type="Pfam" id="PF00082">
    <property type="entry name" value="Peptidase_S8"/>
    <property type="match status" value="1"/>
</dbReference>
<keyword evidence="3 5" id="KW-0378">Hydrolase</keyword>
<feature type="active site" description="Charge relay system" evidence="5">
    <location>
        <position position="87"/>
    </location>
</feature>
<keyword evidence="7" id="KW-0732">Signal</keyword>
<dbReference type="PRINTS" id="PR00723">
    <property type="entry name" value="SUBTILISIN"/>
</dbReference>
<dbReference type="InterPro" id="IPR000209">
    <property type="entry name" value="Peptidase_S8/S53_dom"/>
</dbReference>
<dbReference type="CDD" id="cd07483">
    <property type="entry name" value="Peptidases_S8_Subtilisin_Novo-like"/>
    <property type="match status" value="1"/>
</dbReference>
<dbReference type="Proteomes" id="UP000320643">
    <property type="component" value="Unassembled WGS sequence"/>
</dbReference>
<gene>
    <name evidence="9" type="ORF">FMM05_18670</name>
</gene>
<dbReference type="AlphaFoldDB" id="A0A552UVE9"/>
<evidence type="ECO:0000256" key="7">
    <source>
        <dbReference type="SAM" id="SignalP"/>
    </source>
</evidence>
<dbReference type="InterPro" id="IPR023827">
    <property type="entry name" value="Peptidase_S8_Asp-AS"/>
</dbReference>
<feature type="active site" description="Charge relay system" evidence="5">
    <location>
        <position position="284"/>
    </location>
</feature>
<dbReference type="RefSeq" id="WP_143374948.1">
    <property type="nucleotide sequence ID" value="NZ_VJVZ01000014.1"/>
</dbReference>
<protein>
    <submittedName>
        <fullName evidence="9">S8 family serine peptidase</fullName>
    </submittedName>
</protein>
<accession>A0A552UVE9</accession>
<keyword evidence="2 5" id="KW-0645">Protease</keyword>
<sequence length="534" mass="59163">MKFKSIYLSAALALFLVSCGASKKITAEPLAITTPITAKKAKLGEDQEKRWSDLDLLRDTIPGMSVDRVYEILKDRKAKKIIVGVVDSGVDIEHPDLKDVIWTNTKEIANNGIDDDKNGYIDDIHGWNFLGDIEHENMEFVRILKKGDDGSETYKRAKKEYDEQVNEAKAGKQQMDFILKADKTFVEKTGKTNYTVDDLKKLELTDPTQKAIKQRFEQILANVSREDLVKQLNDGVEHYDSELKYHLNKEYDARKILNNNPDDWNTKSYGNNNVIGPEKEGAKHGTHVAGIIAQGRGNNLGGDGVATSVVEIMAVRAVPDGDEYDKDVALALRYAVDNGAKVINGSFGKYYATHSDWVYDAIKYAAEKDVLIVFAAGNEGLDLDNESGERYPNDDKNTLTEYTDNILTIGALTYEYGPELVADFSNYGKTKVDVFSPGVRIYATTPNNTYSFLQGTSMASPNAAGVAALIRAYYPTLKSAQVKQIIMQSGLPINFDVVLGGNPENTKPFAETSRSGKIVNAYNAIILADQMSRK</sequence>
<dbReference type="PROSITE" id="PS00136">
    <property type="entry name" value="SUBTILASE_ASP"/>
    <property type="match status" value="1"/>
</dbReference>
<reference evidence="9 10" key="1">
    <citation type="submission" date="2019-07" db="EMBL/GenBank/DDBJ databases">
        <title>Flavobacterium sp. nov., isolated from glacier ice.</title>
        <authorList>
            <person name="Liu Q."/>
            <person name="Xin Y.-H."/>
        </authorList>
    </citation>
    <scope>NUCLEOTIDE SEQUENCE [LARGE SCALE GENOMIC DNA]</scope>
    <source>
        <strain evidence="9 10">ZT4R6</strain>
    </source>
</reference>
<keyword evidence="10" id="KW-1185">Reference proteome</keyword>
<dbReference type="GO" id="GO:0004252">
    <property type="term" value="F:serine-type endopeptidase activity"/>
    <property type="evidence" value="ECO:0007669"/>
    <property type="project" value="UniProtKB-UniRule"/>
</dbReference>
<dbReference type="InterPro" id="IPR051048">
    <property type="entry name" value="Peptidase_S8/S53_subtilisin"/>
</dbReference>
<dbReference type="PANTHER" id="PTHR43399:SF4">
    <property type="entry name" value="CELL WALL-ASSOCIATED PROTEASE"/>
    <property type="match status" value="1"/>
</dbReference>
<dbReference type="InterPro" id="IPR023828">
    <property type="entry name" value="Peptidase_S8_Ser-AS"/>
</dbReference>
<dbReference type="Gene3D" id="3.40.50.200">
    <property type="entry name" value="Peptidase S8/S53 domain"/>
    <property type="match status" value="2"/>
</dbReference>
<evidence type="ECO:0000313" key="10">
    <source>
        <dbReference type="Proteomes" id="UP000320643"/>
    </source>
</evidence>
<dbReference type="InterPro" id="IPR015500">
    <property type="entry name" value="Peptidase_S8_subtilisin-rel"/>
</dbReference>
<name>A0A552UVE9_9FLAO</name>
<dbReference type="PROSITE" id="PS51892">
    <property type="entry name" value="SUBTILASE"/>
    <property type="match status" value="1"/>
</dbReference>
<evidence type="ECO:0000256" key="6">
    <source>
        <dbReference type="RuleBase" id="RU003355"/>
    </source>
</evidence>
<dbReference type="PANTHER" id="PTHR43399">
    <property type="entry name" value="SUBTILISIN-RELATED"/>
    <property type="match status" value="1"/>
</dbReference>
<organism evidence="9 10">
    <name type="scientific">Flavobacterium zepuense</name>
    <dbReference type="NCBI Taxonomy" id="2593302"/>
    <lineage>
        <taxon>Bacteria</taxon>
        <taxon>Pseudomonadati</taxon>
        <taxon>Bacteroidota</taxon>
        <taxon>Flavobacteriia</taxon>
        <taxon>Flavobacteriales</taxon>
        <taxon>Flavobacteriaceae</taxon>
        <taxon>Flavobacterium</taxon>
    </lineage>
</organism>
<dbReference type="OrthoDB" id="9798386at2"/>
<dbReference type="InterPro" id="IPR017308">
    <property type="entry name" value="Pept_S8_subtilisin_bacteroid"/>
</dbReference>
<dbReference type="InterPro" id="IPR036852">
    <property type="entry name" value="Peptidase_S8/S53_dom_sf"/>
</dbReference>